<feature type="chain" id="PRO_5041596592" evidence="1">
    <location>
        <begin position="28"/>
        <end position="106"/>
    </location>
</feature>
<dbReference type="EMBL" id="CDNC01000005">
    <property type="protein sequence ID" value="CEM60995.1"/>
    <property type="molecule type" value="Genomic_DNA"/>
</dbReference>
<feature type="signal peptide" evidence="1">
    <location>
        <begin position="1"/>
        <end position="27"/>
    </location>
</feature>
<dbReference type="AlphaFoldDB" id="A0A0B7GVN5"/>
<reference evidence="2" key="1">
    <citation type="submission" date="2015-01" db="EMBL/GenBank/DDBJ databases">
        <authorList>
            <person name="Xiang T."/>
            <person name="Song Y."/>
            <person name="Huang L."/>
            <person name="Wang B."/>
            <person name="Wu P."/>
        </authorList>
    </citation>
    <scope>NUCLEOTIDE SEQUENCE [LARGE SCALE GENOMIC DNA]</scope>
    <source>
        <strain evidence="2">V1</strain>
    </source>
</reference>
<dbReference type="PROSITE" id="PS51257">
    <property type="entry name" value="PROKAR_LIPOPROTEIN"/>
    <property type="match status" value="1"/>
</dbReference>
<evidence type="ECO:0000313" key="4">
    <source>
        <dbReference type="Proteomes" id="UP000042527"/>
    </source>
</evidence>
<evidence type="ECO:0000313" key="3">
    <source>
        <dbReference type="EMBL" id="QEJ98716.1"/>
    </source>
</evidence>
<reference evidence="4" key="2">
    <citation type="submission" date="2015-01" db="EMBL/GenBank/DDBJ databases">
        <authorList>
            <person name="Manzoor Shahid"/>
            <person name="Zubair Saima"/>
        </authorList>
    </citation>
    <scope>NUCLEOTIDE SEQUENCE [LARGE SCALE GENOMIC DNA]</scope>
    <source>
        <strain evidence="4">V1</strain>
    </source>
</reference>
<dbReference type="OrthoDB" id="363210at2"/>
<name>A0A0B7GVN5_TREPH</name>
<organism evidence="2 4">
    <name type="scientific">Treponema phagedenis</name>
    <dbReference type="NCBI Taxonomy" id="162"/>
    <lineage>
        <taxon>Bacteria</taxon>
        <taxon>Pseudomonadati</taxon>
        <taxon>Spirochaetota</taxon>
        <taxon>Spirochaetia</taxon>
        <taxon>Spirochaetales</taxon>
        <taxon>Treponemataceae</taxon>
        <taxon>Treponema</taxon>
    </lineage>
</organism>
<proteinExistence type="predicted"/>
<evidence type="ECO:0000313" key="5">
    <source>
        <dbReference type="Proteomes" id="UP000323594"/>
    </source>
</evidence>
<evidence type="ECO:0000313" key="2">
    <source>
        <dbReference type="EMBL" id="CEM60995.1"/>
    </source>
</evidence>
<protein>
    <submittedName>
        <fullName evidence="2">Uncharacterized protein</fullName>
    </submittedName>
</protein>
<sequence>MKKAFLKTSRIMLVLGLALLATLFGCRQTTEVQNQQKPIPEPEKFAVSFSVDVPEGVEKADFKLTAKVEGAHQNKLETAKLLKQFGDSIEKISKITGLSTEEIEAL</sequence>
<dbReference type="Proteomes" id="UP000323594">
    <property type="component" value="Chromosome"/>
</dbReference>
<evidence type="ECO:0000256" key="1">
    <source>
        <dbReference type="SAM" id="SignalP"/>
    </source>
</evidence>
<reference evidence="3 5" key="3">
    <citation type="submission" date="2019-08" db="EMBL/GenBank/DDBJ databases">
        <authorList>
            <person name="Kuhnert P."/>
        </authorList>
    </citation>
    <scope>NUCLEOTIDE SEQUENCE [LARGE SCALE GENOMIC DNA]</scope>
    <source>
        <strain evidence="3 5">B36.5</strain>
    </source>
</reference>
<keyword evidence="1" id="KW-0732">Signal</keyword>
<dbReference type="Proteomes" id="UP000042527">
    <property type="component" value="Unassembled WGS sequence"/>
</dbReference>
<accession>A0A0B7GVN5</accession>
<dbReference type="RefSeq" id="WP_024753241.1">
    <property type="nucleotide sequence ID" value="NZ_CDNC01000005.1"/>
</dbReference>
<gene>
    <name evidence="3" type="ORF">FUT82_12375</name>
    <name evidence="2" type="ORF">TPHV1_130033</name>
</gene>
<keyword evidence="4" id="KW-1185">Reference proteome</keyword>
<dbReference type="EMBL" id="CP042817">
    <property type="protein sequence ID" value="QEJ98716.1"/>
    <property type="molecule type" value="Genomic_DNA"/>
</dbReference>